<reference evidence="1 2" key="1">
    <citation type="submission" date="2018-08" db="EMBL/GenBank/DDBJ databases">
        <title>Genome and evolution of the arbuscular mycorrhizal fungus Diversispora epigaea (formerly Glomus versiforme) and its bacterial endosymbionts.</title>
        <authorList>
            <person name="Sun X."/>
            <person name="Fei Z."/>
            <person name="Harrison M."/>
        </authorList>
    </citation>
    <scope>NUCLEOTIDE SEQUENCE [LARGE SCALE GENOMIC DNA]</scope>
    <source>
        <strain evidence="1 2">IT104</strain>
    </source>
</reference>
<protein>
    <submittedName>
        <fullName evidence="1">Uncharacterized protein</fullName>
    </submittedName>
</protein>
<name>A0A397GHS2_9GLOM</name>
<dbReference type="EMBL" id="PQFF01000446">
    <property type="protein sequence ID" value="RHZ49709.1"/>
    <property type="molecule type" value="Genomic_DNA"/>
</dbReference>
<keyword evidence="2" id="KW-1185">Reference proteome</keyword>
<evidence type="ECO:0000313" key="2">
    <source>
        <dbReference type="Proteomes" id="UP000266861"/>
    </source>
</evidence>
<comment type="caution">
    <text evidence="1">The sequence shown here is derived from an EMBL/GenBank/DDBJ whole genome shotgun (WGS) entry which is preliminary data.</text>
</comment>
<sequence length="192" mass="21396">MDCGYLGGSLDPLLTPIYRSYCKHQQYILEEFYNSNTMLMGGSRFDKGQNSMDSPLLPILAGYYDVKYGRWFVDSIVGGGGKSFLKSNKGRDSGTWDIGTRSKKHIPCKVCGKPIFSAPGAYTLQHFTFTLHSSKGSCSLIPDIDLFDDIPNIDLFDNISNISLFDDILDIGLFNDISFKNLQTEGCKKKSI</sequence>
<evidence type="ECO:0000313" key="1">
    <source>
        <dbReference type="EMBL" id="RHZ49709.1"/>
    </source>
</evidence>
<dbReference type="AlphaFoldDB" id="A0A397GHS2"/>
<gene>
    <name evidence="1" type="ORF">Glove_517g9</name>
</gene>
<accession>A0A397GHS2</accession>
<organism evidence="1 2">
    <name type="scientific">Diversispora epigaea</name>
    <dbReference type="NCBI Taxonomy" id="1348612"/>
    <lineage>
        <taxon>Eukaryota</taxon>
        <taxon>Fungi</taxon>
        <taxon>Fungi incertae sedis</taxon>
        <taxon>Mucoromycota</taxon>
        <taxon>Glomeromycotina</taxon>
        <taxon>Glomeromycetes</taxon>
        <taxon>Diversisporales</taxon>
        <taxon>Diversisporaceae</taxon>
        <taxon>Diversispora</taxon>
    </lineage>
</organism>
<proteinExistence type="predicted"/>
<dbReference type="Proteomes" id="UP000266861">
    <property type="component" value="Unassembled WGS sequence"/>
</dbReference>